<keyword evidence="6" id="KW-1185">Reference proteome</keyword>
<evidence type="ECO:0000256" key="3">
    <source>
        <dbReference type="ARBA" id="ARBA00023242"/>
    </source>
</evidence>
<sequence>MTISGIANSTGTSLFLRGKGLCSTTAQHDWVKVCLRDATLMLTMAKLKPEPELVFERKNKNLLKIPKNARIEKRPIPHPPAASPYAGANVPKVVYVSTKSPFMSIAKRVQKLLREAEKRATQSICLGNKRKSSKDKLTQLKNASEALRKEPVFIKATGRAIDKAMEVGKWFDKKDGFTTKVKTGTVMVVDDIVRDEVIEAEKQLTGDAQQTDDQEDVASKADAERKQGKNNSKPDNGDLSDLPDSRTRWVNMVEITITMD</sequence>
<feature type="region of interest" description="Disordered" evidence="4">
    <location>
        <begin position="203"/>
        <end position="245"/>
    </location>
</feature>
<proteinExistence type="predicted"/>
<dbReference type="GO" id="GO:0001682">
    <property type="term" value="P:tRNA 5'-leader removal"/>
    <property type="evidence" value="ECO:0007669"/>
    <property type="project" value="InterPro"/>
</dbReference>
<evidence type="ECO:0000256" key="2">
    <source>
        <dbReference type="ARBA" id="ARBA00022694"/>
    </source>
</evidence>
<keyword evidence="2" id="KW-0819">tRNA processing</keyword>
<dbReference type="Pfam" id="PF12328">
    <property type="entry name" value="Rpp20"/>
    <property type="match status" value="1"/>
</dbReference>
<dbReference type="Gene3D" id="3.30.110.20">
    <property type="entry name" value="Alba-like domain"/>
    <property type="match status" value="1"/>
</dbReference>
<dbReference type="OrthoDB" id="5416589at2759"/>
<dbReference type="HOGENOM" id="CLU_085444_0_0_1"/>
<dbReference type="GO" id="GO:0004526">
    <property type="term" value="F:ribonuclease P activity"/>
    <property type="evidence" value="ECO:0007669"/>
    <property type="project" value="TreeGrafter"/>
</dbReference>
<organism evidence="5 6">
    <name type="scientific">Trichophyton verrucosum (strain HKI 0517)</name>
    <dbReference type="NCBI Taxonomy" id="663202"/>
    <lineage>
        <taxon>Eukaryota</taxon>
        <taxon>Fungi</taxon>
        <taxon>Dikarya</taxon>
        <taxon>Ascomycota</taxon>
        <taxon>Pezizomycotina</taxon>
        <taxon>Eurotiomycetes</taxon>
        <taxon>Eurotiomycetidae</taxon>
        <taxon>Onygenales</taxon>
        <taxon>Arthrodermataceae</taxon>
        <taxon>Trichophyton</taxon>
    </lineage>
</organism>
<dbReference type="GO" id="GO:0000294">
    <property type="term" value="P:nuclear-transcribed mRNA catabolic process, RNase MRP-dependent"/>
    <property type="evidence" value="ECO:0007669"/>
    <property type="project" value="TreeGrafter"/>
</dbReference>
<evidence type="ECO:0000256" key="1">
    <source>
        <dbReference type="ARBA" id="ARBA00004123"/>
    </source>
</evidence>
<dbReference type="GO" id="GO:0005655">
    <property type="term" value="C:nucleolar ribonuclease P complex"/>
    <property type="evidence" value="ECO:0007669"/>
    <property type="project" value="InterPro"/>
</dbReference>
<comment type="caution">
    <text evidence="5">The sequence shown here is derived from an EMBL/GenBank/DDBJ whole genome shotgun (WGS) entry which is preliminary data.</text>
</comment>
<dbReference type="EMBL" id="ACYE01000167">
    <property type="protein sequence ID" value="EFE42006.1"/>
    <property type="molecule type" value="Genomic_DNA"/>
</dbReference>
<dbReference type="InterPro" id="IPR014612">
    <property type="entry name" value="Pop7/Rpp20"/>
</dbReference>
<dbReference type="PANTHER" id="PTHR28256:SF1">
    <property type="entry name" value="RIBONUCLEASES P_MRP PROTEIN SUBUNIT POP7"/>
    <property type="match status" value="1"/>
</dbReference>
<dbReference type="GeneID" id="9581283"/>
<name>D4D846_TRIVH</name>
<dbReference type="KEGG" id="tve:TRV_03281"/>
<evidence type="ECO:0000313" key="5">
    <source>
        <dbReference type="EMBL" id="EFE42006.1"/>
    </source>
</evidence>
<accession>D4D846</accession>
<evidence type="ECO:0000256" key="4">
    <source>
        <dbReference type="SAM" id="MobiDB-lite"/>
    </source>
</evidence>
<dbReference type="PANTHER" id="PTHR28256">
    <property type="entry name" value="RIBONUCLEASES P/MRP PROTEIN SUBUNIT POP7"/>
    <property type="match status" value="1"/>
</dbReference>
<dbReference type="GO" id="GO:0000171">
    <property type="term" value="F:ribonuclease MRP activity"/>
    <property type="evidence" value="ECO:0007669"/>
    <property type="project" value="TreeGrafter"/>
</dbReference>
<protein>
    <submittedName>
        <fullName evidence="5">Uncharacterized protein</fullName>
    </submittedName>
</protein>
<comment type="subcellular location">
    <subcellularLocation>
        <location evidence="1">Nucleus</location>
    </subcellularLocation>
</comment>
<dbReference type="InterPro" id="IPR036882">
    <property type="entry name" value="Alba-like_dom_sf"/>
</dbReference>
<dbReference type="InterPro" id="IPR020241">
    <property type="entry name" value="RNase_P/MRP_Pop7_fungi"/>
</dbReference>
<dbReference type="AlphaFoldDB" id="D4D846"/>
<dbReference type="GO" id="GO:0003723">
    <property type="term" value="F:RNA binding"/>
    <property type="evidence" value="ECO:0007669"/>
    <property type="project" value="TreeGrafter"/>
</dbReference>
<dbReference type="GO" id="GO:0006364">
    <property type="term" value="P:rRNA processing"/>
    <property type="evidence" value="ECO:0007669"/>
    <property type="project" value="TreeGrafter"/>
</dbReference>
<dbReference type="GO" id="GO:0034965">
    <property type="term" value="P:intronic box C/D snoRNA processing"/>
    <property type="evidence" value="ECO:0007669"/>
    <property type="project" value="TreeGrafter"/>
</dbReference>
<dbReference type="GO" id="GO:0000172">
    <property type="term" value="C:ribonuclease MRP complex"/>
    <property type="evidence" value="ECO:0007669"/>
    <property type="project" value="InterPro"/>
</dbReference>
<gene>
    <name evidence="5" type="ORF">TRV_03281</name>
</gene>
<reference evidence="6" key="1">
    <citation type="journal article" date="2011" name="Genome Biol.">
        <title>Comparative and functional genomics provide insights into the pathogenicity of dermatophytic fungi.</title>
        <authorList>
            <person name="Burmester A."/>
            <person name="Shelest E."/>
            <person name="Gloeckner G."/>
            <person name="Heddergott C."/>
            <person name="Schindler S."/>
            <person name="Staib P."/>
            <person name="Heidel A."/>
            <person name="Felder M."/>
            <person name="Petzold A."/>
            <person name="Szafranski K."/>
            <person name="Feuermann M."/>
            <person name="Pedruzzi I."/>
            <person name="Priebe S."/>
            <person name="Groth M."/>
            <person name="Winkler R."/>
            <person name="Li W."/>
            <person name="Kniemeyer O."/>
            <person name="Schroeckh V."/>
            <person name="Hertweck C."/>
            <person name="Hube B."/>
            <person name="White T.C."/>
            <person name="Platzer M."/>
            <person name="Guthke R."/>
            <person name="Heitman J."/>
            <person name="Woestemeyer J."/>
            <person name="Zipfel P.F."/>
            <person name="Monod M."/>
            <person name="Brakhage A.A."/>
        </authorList>
    </citation>
    <scope>NUCLEOTIDE SEQUENCE [LARGE SCALE GENOMIC DNA]</scope>
    <source>
        <strain evidence="6">HKI 0517</strain>
    </source>
</reference>
<feature type="compositionally biased region" description="Basic and acidic residues" evidence="4">
    <location>
        <begin position="217"/>
        <end position="227"/>
    </location>
</feature>
<dbReference type="Proteomes" id="UP000008383">
    <property type="component" value="Unassembled WGS sequence"/>
</dbReference>
<dbReference type="RefSeq" id="XP_003022624.1">
    <property type="nucleotide sequence ID" value="XM_003022578.1"/>
</dbReference>
<evidence type="ECO:0000313" key="6">
    <source>
        <dbReference type="Proteomes" id="UP000008383"/>
    </source>
</evidence>
<keyword evidence="3" id="KW-0539">Nucleus</keyword>